<evidence type="ECO:0000256" key="1">
    <source>
        <dbReference type="SAM" id="Phobius"/>
    </source>
</evidence>
<dbReference type="Proteomes" id="UP000004947">
    <property type="component" value="Unassembled WGS sequence"/>
</dbReference>
<dbReference type="Pfam" id="PF06691">
    <property type="entry name" value="DUF1189"/>
    <property type="match status" value="1"/>
</dbReference>
<dbReference type="AlphaFoldDB" id="A6DT97"/>
<sequence>MQKIAAFFKFYTNFYQREQQLNALIKWRNGLLYLLLLSAYSAILPWWTAKANFTQFYSTQVSPILDQVPELYIENDKVTIEQDLEIKSLDNDNKTIIKLDKEIDLNSKVPIQITEDKLAILHTDFTQILPLETFTHLESTQSFFHKKEAREQIPLKEFLKSDSDFIRSVQIHQLFATMRSMFFTNIIQCAFLAGLFYFLHRRMVRAPFMNFFKISVLASLPFSLSLAVFLFYENTSFFSTLIPTALHFIFFYRSIPALIEFQNAKAVK</sequence>
<keyword evidence="2" id="KW-0328">Glycosyltransferase</keyword>
<dbReference type="GO" id="GO:0003844">
    <property type="term" value="F:1,4-alpha-glucan branching enzyme activity"/>
    <property type="evidence" value="ECO:0007669"/>
    <property type="project" value="UniProtKB-EC"/>
</dbReference>
<keyword evidence="1" id="KW-0812">Transmembrane</keyword>
<keyword evidence="1" id="KW-0472">Membrane</keyword>
<dbReference type="RefSeq" id="WP_007281046.1">
    <property type="nucleotide sequence ID" value="NZ_ABCK01000035.1"/>
</dbReference>
<evidence type="ECO:0000313" key="2">
    <source>
        <dbReference type="EMBL" id="EDM25170.1"/>
    </source>
</evidence>
<feature type="transmembrane region" description="Helical" evidence="1">
    <location>
        <begin position="182"/>
        <end position="199"/>
    </location>
</feature>
<keyword evidence="2" id="KW-0808">Transferase</keyword>
<protein>
    <submittedName>
        <fullName evidence="2">Glycogen branching enzyme</fullName>
        <ecNumber evidence="2">2.4.1.18</ecNumber>
    </submittedName>
</protein>
<organism evidence="2 3">
    <name type="scientific">Lentisphaera araneosa HTCC2155</name>
    <dbReference type="NCBI Taxonomy" id="313628"/>
    <lineage>
        <taxon>Bacteria</taxon>
        <taxon>Pseudomonadati</taxon>
        <taxon>Lentisphaerota</taxon>
        <taxon>Lentisphaeria</taxon>
        <taxon>Lentisphaerales</taxon>
        <taxon>Lentisphaeraceae</taxon>
        <taxon>Lentisphaera</taxon>
    </lineage>
</organism>
<dbReference type="InterPro" id="IPR009574">
    <property type="entry name" value="DUF1189"/>
</dbReference>
<name>A6DT97_9BACT</name>
<reference evidence="2 3" key="1">
    <citation type="journal article" date="2010" name="J. Bacteriol.">
        <title>Genome sequence of Lentisphaera araneosa HTCC2155T, the type species of the order Lentisphaerales in the phylum Lentisphaerae.</title>
        <authorList>
            <person name="Thrash J.C."/>
            <person name="Cho J.C."/>
            <person name="Vergin K.L."/>
            <person name="Morris R.M."/>
            <person name="Giovannoni S.J."/>
        </authorList>
    </citation>
    <scope>NUCLEOTIDE SEQUENCE [LARGE SCALE GENOMIC DNA]</scope>
    <source>
        <strain evidence="2 3">HTCC2155</strain>
    </source>
</reference>
<dbReference type="EMBL" id="ABCK01000035">
    <property type="protein sequence ID" value="EDM25170.1"/>
    <property type="molecule type" value="Genomic_DNA"/>
</dbReference>
<accession>A6DT97</accession>
<feature type="transmembrane region" description="Helical" evidence="1">
    <location>
        <begin position="211"/>
        <end position="231"/>
    </location>
</feature>
<evidence type="ECO:0000313" key="3">
    <source>
        <dbReference type="Proteomes" id="UP000004947"/>
    </source>
</evidence>
<keyword evidence="1" id="KW-1133">Transmembrane helix</keyword>
<dbReference type="STRING" id="313628.LNTAR_24631"/>
<proteinExistence type="predicted"/>
<comment type="caution">
    <text evidence="2">The sequence shown here is derived from an EMBL/GenBank/DDBJ whole genome shotgun (WGS) entry which is preliminary data.</text>
</comment>
<feature type="transmembrane region" description="Helical" evidence="1">
    <location>
        <begin position="237"/>
        <end position="255"/>
    </location>
</feature>
<gene>
    <name evidence="2" type="ORF">LNTAR_24631</name>
</gene>
<keyword evidence="3" id="KW-1185">Reference proteome</keyword>
<dbReference type="EC" id="2.4.1.18" evidence="2"/>
<feature type="transmembrane region" description="Helical" evidence="1">
    <location>
        <begin position="30"/>
        <end position="48"/>
    </location>
</feature>